<dbReference type="EMBL" id="CP076544">
    <property type="protein sequence ID" value="QWS33035.1"/>
    <property type="molecule type" value="Genomic_DNA"/>
</dbReference>
<organism evidence="1 2">
    <name type="scientific">Curtobacterium aetherium</name>
    <dbReference type="NCBI Taxonomy" id="2841594"/>
    <lineage>
        <taxon>Bacteria</taxon>
        <taxon>Bacillati</taxon>
        <taxon>Actinomycetota</taxon>
        <taxon>Actinomycetes</taxon>
        <taxon>Micrococcales</taxon>
        <taxon>Microbacteriaceae</taxon>
        <taxon>Curtobacterium</taxon>
    </lineage>
</organism>
<reference evidence="1" key="1">
    <citation type="submission" date="2021-06" db="EMBL/GenBank/DDBJ databases">
        <authorList>
            <person name="Ellington A.J."/>
            <person name="Bryan N.C."/>
            <person name="Christner B.C."/>
            <person name="Reisch C.R."/>
        </authorList>
    </citation>
    <scope>NUCLEOTIDE SEQUENCE</scope>
    <source>
        <strain evidence="1">L6-1</strain>
    </source>
</reference>
<evidence type="ECO:0000313" key="2">
    <source>
        <dbReference type="Proteomes" id="UP000681794"/>
    </source>
</evidence>
<sequence length="68" mass="7258">MSNASAAAIALASGAPIWVVILVTLLTNEHVMNFLSARAEDATNVLIALGGKKLTKRVARLRESRRAQ</sequence>
<protein>
    <submittedName>
        <fullName evidence="1">Uncharacterized protein</fullName>
    </submittedName>
</protein>
<proteinExistence type="predicted"/>
<dbReference type="Proteomes" id="UP000681794">
    <property type="component" value="Chromosome"/>
</dbReference>
<keyword evidence="2" id="KW-1185">Reference proteome</keyword>
<gene>
    <name evidence="1" type="ORF">KM842_12340</name>
</gene>
<evidence type="ECO:0000313" key="1">
    <source>
        <dbReference type="EMBL" id="QWS33035.1"/>
    </source>
</evidence>
<name>A0ACD1E279_9MICO</name>
<accession>A0ACD1E279</accession>